<dbReference type="AlphaFoldDB" id="A0A0F9K466"/>
<organism evidence="1">
    <name type="scientific">marine sediment metagenome</name>
    <dbReference type="NCBI Taxonomy" id="412755"/>
    <lineage>
        <taxon>unclassified sequences</taxon>
        <taxon>metagenomes</taxon>
        <taxon>ecological metagenomes</taxon>
    </lineage>
</organism>
<evidence type="ECO:0000313" key="1">
    <source>
        <dbReference type="EMBL" id="KKM69411.1"/>
    </source>
</evidence>
<protein>
    <submittedName>
        <fullName evidence="1">Uncharacterized protein</fullName>
    </submittedName>
</protein>
<comment type="caution">
    <text evidence="1">The sequence shown here is derived from an EMBL/GenBank/DDBJ whole genome shotgun (WGS) entry which is preliminary data.</text>
</comment>
<gene>
    <name evidence="1" type="ORF">LCGC14_1451140</name>
</gene>
<proteinExistence type="predicted"/>
<sequence length="106" mass="12290">MSYWDYKEDPDKVEKKLKRCSVCGAKGRLSIRSHMGKHWLDDRIWVTAYCTGCDAKTDESEGTRADENVIKIWNRSAVNVDESTIKRIAEIKKLKAENARLRRKST</sequence>
<dbReference type="EMBL" id="LAZR01009997">
    <property type="protein sequence ID" value="KKM69411.1"/>
    <property type="molecule type" value="Genomic_DNA"/>
</dbReference>
<reference evidence="1" key="1">
    <citation type="journal article" date="2015" name="Nature">
        <title>Complex archaea that bridge the gap between prokaryotes and eukaryotes.</title>
        <authorList>
            <person name="Spang A."/>
            <person name="Saw J.H."/>
            <person name="Jorgensen S.L."/>
            <person name="Zaremba-Niedzwiedzka K."/>
            <person name="Martijn J."/>
            <person name="Lind A.E."/>
            <person name="van Eijk R."/>
            <person name="Schleper C."/>
            <person name="Guy L."/>
            <person name="Ettema T.J."/>
        </authorList>
    </citation>
    <scope>NUCLEOTIDE SEQUENCE</scope>
</reference>
<accession>A0A0F9K466</accession>
<name>A0A0F9K466_9ZZZZ</name>